<dbReference type="AlphaFoldDB" id="A0A183CG06"/>
<keyword evidence="1" id="KW-1185">Reference proteome</keyword>
<evidence type="ECO:0000313" key="2">
    <source>
        <dbReference type="WBParaSite" id="GPLIN_001181100"/>
    </source>
</evidence>
<reference evidence="1" key="2">
    <citation type="submission" date="2014-05" db="EMBL/GenBank/DDBJ databases">
        <title>The genome and life-stage specific transcriptomes of Globodera pallida elucidate key aspects of plant parasitism by a cyst nematode.</title>
        <authorList>
            <person name="Cotton J.A."/>
            <person name="Lilley C.J."/>
            <person name="Jones L.M."/>
            <person name="Kikuchi T."/>
            <person name="Reid A.J."/>
            <person name="Thorpe P."/>
            <person name="Tsai I.J."/>
            <person name="Beasley H."/>
            <person name="Blok V."/>
            <person name="Cock P.J.A."/>
            <person name="Van den Akker S.E."/>
            <person name="Holroyd N."/>
            <person name="Hunt M."/>
            <person name="Mantelin S."/>
            <person name="Naghra H."/>
            <person name="Pain A."/>
            <person name="Palomares-Rius J.E."/>
            <person name="Zarowiecki M."/>
            <person name="Berriman M."/>
            <person name="Jones J.T."/>
            <person name="Urwin P.E."/>
        </authorList>
    </citation>
    <scope>NUCLEOTIDE SEQUENCE [LARGE SCALE GENOMIC DNA]</scope>
    <source>
        <strain evidence="1">Lindley</strain>
    </source>
</reference>
<evidence type="ECO:0000313" key="1">
    <source>
        <dbReference type="Proteomes" id="UP000050741"/>
    </source>
</evidence>
<sequence>MAKQNMNDSLNFTGGHCAEQKTTATISWVLWDDKNQTEKRTASVLSILMSAQQQRNMEEYLEQQQLYKQHKSDTSIPSTVAS</sequence>
<protein>
    <submittedName>
        <fullName evidence="2">Ovule protein</fullName>
    </submittedName>
</protein>
<name>A0A183CG06_GLOPA</name>
<reference evidence="2" key="3">
    <citation type="submission" date="2016-06" db="UniProtKB">
        <authorList>
            <consortium name="WormBaseParasite"/>
        </authorList>
    </citation>
    <scope>IDENTIFICATION</scope>
</reference>
<proteinExistence type="predicted"/>
<organism evidence="1 2">
    <name type="scientific">Globodera pallida</name>
    <name type="common">Potato cyst nematode worm</name>
    <name type="synonym">Heterodera pallida</name>
    <dbReference type="NCBI Taxonomy" id="36090"/>
    <lineage>
        <taxon>Eukaryota</taxon>
        <taxon>Metazoa</taxon>
        <taxon>Ecdysozoa</taxon>
        <taxon>Nematoda</taxon>
        <taxon>Chromadorea</taxon>
        <taxon>Rhabditida</taxon>
        <taxon>Tylenchina</taxon>
        <taxon>Tylenchomorpha</taxon>
        <taxon>Tylenchoidea</taxon>
        <taxon>Heteroderidae</taxon>
        <taxon>Heteroderinae</taxon>
        <taxon>Globodera</taxon>
    </lineage>
</organism>
<reference evidence="1" key="1">
    <citation type="submission" date="2013-12" db="EMBL/GenBank/DDBJ databases">
        <authorList>
            <person name="Aslett M."/>
        </authorList>
    </citation>
    <scope>NUCLEOTIDE SEQUENCE [LARGE SCALE GENOMIC DNA]</scope>
    <source>
        <strain evidence="1">Lindley</strain>
    </source>
</reference>
<accession>A0A183CG06</accession>
<dbReference type="WBParaSite" id="GPLIN_001181100">
    <property type="protein sequence ID" value="GPLIN_001181100"/>
    <property type="gene ID" value="GPLIN_001181100"/>
</dbReference>
<dbReference type="Proteomes" id="UP000050741">
    <property type="component" value="Unassembled WGS sequence"/>
</dbReference>